<dbReference type="EMBL" id="PNBA02000006">
    <property type="protein sequence ID" value="KAG6421110.1"/>
    <property type="molecule type" value="Genomic_DNA"/>
</dbReference>
<keyword evidence="2" id="KW-0805">Transcription regulation</keyword>
<gene>
    <name evidence="6" type="ORF">SASPL_117659</name>
    <name evidence="7" type="ORF">SASPL_117664</name>
    <name evidence="8" type="ORF">SASPL_117666</name>
</gene>
<dbReference type="GO" id="GO:0046983">
    <property type="term" value="F:protein dimerization activity"/>
    <property type="evidence" value="ECO:0007669"/>
    <property type="project" value="InterPro"/>
</dbReference>
<dbReference type="InterPro" id="IPR036638">
    <property type="entry name" value="HLH_DNA-bd_sf"/>
</dbReference>
<dbReference type="AlphaFoldDB" id="A0A8X8XZT5"/>
<comment type="subcellular location">
    <subcellularLocation>
        <location evidence="1">Nucleus</location>
    </subcellularLocation>
</comment>
<dbReference type="GO" id="GO:0005634">
    <property type="term" value="C:nucleus"/>
    <property type="evidence" value="ECO:0007669"/>
    <property type="project" value="UniProtKB-SubCell"/>
</dbReference>
<dbReference type="Proteomes" id="UP000298416">
    <property type="component" value="Unassembled WGS sequence"/>
</dbReference>
<evidence type="ECO:0000313" key="8">
    <source>
        <dbReference type="EMBL" id="KAG6421117.1"/>
    </source>
</evidence>
<feature type="region of interest" description="Disordered" evidence="5">
    <location>
        <begin position="1"/>
        <end position="26"/>
    </location>
</feature>
<evidence type="ECO:0000256" key="4">
    <source>
        <dbReference type="ARBA" id="ARBA00023242"/>
    </source>
</evidence>
<evidence type="ECO:0000313" key="9">
    <source>
        <dbReference type="Proteomes" id="UP000298416"/>
    </source>
</evidence>
<proteinExistence type="predicted"/>
<dbReference type="EMBL" id="PNBA02000006">
    <property type="protein sequence ID" value="KAG6421117.1"/>
    <property type="molecule type" value="Genomic_DNA"/>
</dbReference>
<keyword evidence="4" id="KW-0539">Nucleus</keyword>
<comment type="caution">
    <text evidence="7">The sequence shown here is derived from an EMBL/GenBank/DDBJ whole genome shotgun (WGS) entry which is preliminary data.</text>
</comment>
<dbReference type="PANTHER" id="PTHR12565:SF184">
    <property type="entry name" value="BHLH TRANSCRIPTION FACTOR"/>
    <property type="match status" value="1"/>
</dbReference>
<feature type="compositionally biased region" description="Basic residues" evidence="5">
    <location>
        <begin position="1"/>
        <end position="16"/>
    </location>
</feature>
<evidence type="ECO:0000256" key="2">
    <source>
        <dbReference type="ARBA" id="ARBA00023015"/>
    </source>
</evidence>
<accession>A0A8X8XZT5</accession>
<dbReference type="SUPFAM" id="SSF47459">
    <property type="entry name" value="HLH, helix-loop-helix DNA-binding domain"/>
    <property type="match status" value="1"/>
</dbReference>
<organism evidence="7">
    <name type="scientific">Salvia splendens</name>
    <name type="common">Scarlet sage</name>
    <dbReference type="NCBI Taxonomy" id="180675"/>
    <lineage>
        <taxon>Eukaryota</taxon>
        <taxon>Viridiplantae</taxon>
        <taxon>Streptophyta</taxon>
        <taxon>Embryophyta</taxon>
        <taxon>Tracheophyta</taxon>
        <taxon>Spermatophyta</taxon>
        <taxon>Magnoliopsida</taxon>
        <taxon>eudicotyledons</taxon>
        <taxon>Gunneridae</taxon>
        <taxon>Pentapetalae</taxon>
        <taxon>asterids</taxon>
        <taxon>lamiids</taxon>
        <taxon>Lamiales</taxon>
        <taxon>Lamiaceae</taxon>
        <taxon>Nepetoideae</taxon>
        <taxon>Mentheae</taxon>
        <taxon>Salviinae</taxon>
        <taxon>Salvia</taxon>
        <taxon>Salvia subgen. Calosphace</taxon>
        <taxon>core Calosphace</taxon>
    </lineage>
</organism>
<dbReference type="PANTHER" id="PTHR12565">
    <property type="entry name" value="STEROL REGULATORY ELEMENT-BINDING PROTEIN"/>
    <property type="match status" value="1"/>
</dbReference>
<protein>
    <submittedName>
        <fullName evidence="7">Uncharacterized protein</fullName>
    </submittedName>
</protein>
<keyword evidence="3" id="KW-0804">Transcription</keyword>
<dbReference type="EMBL" id="PNBA02000006">
    <property type="protein sequence ID" value="KAG6421115.1"/>
    <property type="molecule type" value="Genomic_DNA"/>
</dbReference>
<sequence length="78" mass="9100">MNSRKRKGISRGKRKDNRSNSAKVRREKIVERMKLLQDLVPGCNKFLSNKLASVNPDFYFNMENLLSKDVISHYLSLD</sequence>
<evidence type="ECO:0000313" key="6">
    <source>
        <dbReference type="EMBL" id="KAG6421110.1"/>
    </source>
</evidence>
<reference evidence="7" key="2">
    <citation type="submission" date="2020-08" db="EMBL/GenBank/DDBJ databases">
        <title>Plant Genome Project.</title>
        <authorList>
            <person name="Zhang R.-G."/>
        </authorList>
    </citation>
    <scope>NUCLEOTIDE SEQUENCE</scope>
    <source>
        <strain evidence="7">Huo1</strain>
        <tissue evidence="7">Leaf</tissue>
    </source>
</reference>
<evidence type="ECO:0000256" key="3">
    <source>
        <dbReference type="ARBA" id="ARBA00023163"/>
    </source>
</evidence>
<name>A0A8X8XZT5_SALSN</name>
<reference evidence="7" key="1">
    <citation type="submission" date="2018-01" db="EMBL/GenBank/DDBJ databases">
        <authorList>
            <person name="Mao J.F."/>
        </authorList>
    </citation>
    <scope>NUCLEOTIDE SEQUENCE</scope>
    <source>
        <strain evidence="7">Huo1</strain>
        <tissue evidence="7">Leaf</tissue>
    </source>
</reference>
<evidence type="ECO:0000313" key="7">
    <source>
        <dbReference type="EMBL" id="KAG6421115.1"/>
    </source>
</evidence>
<evidence type="ECO:0000256" key="1">
    <source>
        <dbReference type="ARBA" id="ARBA00004123"/>
    </source>
</evidence>
<dbReference type="GO" id="GO:0003700">
    <property type="term" value="F:DNA-binding transcription factor activity"/>
    <property type="evidence" value="ECO:0007669"/>
    <property type="project" value="TreeGrafter"/>
</dbReference>
<keyword evidence="9" id="KW-1185">Reference proteome</keyword>
<dbReference type="InterPro" id="IPR024097">
    <property type="entry name" value="bHLH_ZIP_TF"/>
</dbReference>
<evidence type="ECO:0000256" key="5">
    <source>
        <dbReference type="SAM" id="MobiDB-lite"/>
    </source>
</evidence>
<dbReference type="Gene3D" id="4.10.280.10">
    <property type="entry name" value="Helix-loop-helix DNA-binding domain"/>
    <property type="match status" value="1"/>
</dbReference>